<accession>A0A9P9WWU3</accession>
<comment type="catalytic activity">
    <reaction evidence="1">
        <text>Hydrolysis of terminal non-reducing alpha-L-rhamnose residues in alpha-L-rhamnosides.</text>
        <dbReference type="EC" id="3.2.1.40"/>
    </reaction>
</comment>
<proteinExistence type="predicted"/>
<dbReference type="InterPro" id="IPR016007">
    <property type="entry name" value="Alpha_rhamnosid"/>
</dbReference>
<evidence type="ECO:0000256" key="1">
    <source>
        <dbReference type="ARBA" id="ARBA00001445"/>
    </source>
</evidence>
<evidence type="ECO:0000259" key="5">
    <source>
        <dbReference type="Pfam" id="PF17390"/>
    </source>
</evidence>
<dbReference type="EC" id="3.2.1.40" evidence="2"/>
<reference evidence="6" key="1">
    <citation type="submission" date="2021-03" db="EMBL/GenBank/DDBJ databases">
        <title>Revisited historic fungal species revealed as producer of novel bioactive compounds through whole genome sequencing and comparative genomics.</title>
        <authorList>
            <person name="Vignolle G.A."/>
            <person name="Hochenegger N."/>
            <person name="Mach R.L."/>
            <person name="Mach-Aigner A.R."/>
            <person name="Javad Rahimi M."/>
            <person name="Salim K.A."/>
            <person name="Chan C.M."/>
            <person name="Lim L.B.L."/>
            <person name="Cai F."/>
            <person name="Druzhinina I.S."/>
            <person name="U'Ren J.M."/>
            <person name="Derntl C."/>
        </authorList>
    </citation>
    <scope>NUCLEOTIDE SEQUENCE</scope>
    <source>
        <strain evidence="6">TUCIM 5799</strain>
    </source>
</reference>
<dbReference type="InterPro" id="IPR035398">
    <property type="entry name" value="Bac_rhamnosid_C"/>
</dbReference>
<evidence type="ECO:0000313" key="6">
    <source>
        <dbReference type="EMBL" id="KAI1880553.1"/>
    </source>
</evidence>
<evidence type="ECO:0000256" key="3">
    <source>
        <dbReference type="ARBA" id="ARBA00022801"/>
    </source>
</evidence>
<organism evidence="6 7">
    <name type="scientific">Neoarthrinium moseri</name>
    <dbReference type="NCBI Taxonomy" id="1658444"/>
    <lineage>
        <taxon>Eukaryota</taxon>
        <taxon>Fungi</taxon>
        <taxon>Dikarya</taxon>
        <taxon>Ascomycota</taxon>
        <taxon>Pezizomycotina</taxon>
        <taxon>Sordariomycetes</taxon>
        <taxon>Xylariomycetidae</taxon>
        <taxon>Amphisphaeriales</taxon>
        <taxon>Apiosporaceae</taxon>
        <taxon>Neoarthrinium</taxon>
    </lineage>
</organism>
<dbReference type="InterPro" id="IPR008928">
    <property type="entry name" value="6-hairpin_glycosidase_sf"/>
</dbReference>
<feature type="domain" description="Alpha-L-rhamnosidase C-terminal" evidence="5">
    <location>
        <begin position="273"/>
        <end position="336"/>
    </location>
</feature>
<dbReference type="InterPro" id="IPR012341">
    <property type="entry name" value="6hp_glycosidase-like_sf"/>
</dbReference>
<dbReference type="Gene3D" id="1.50.10.10">
    <property type="match status" value="1"/>
</dbReference>
<dbReference type="Proteomes" id="UP000829685">
    <property type="component" value="Unassembled WGS sequence"/>
</dbReference>
<sequence>MKAMADTQTSDGLIPDIGPENTVFTYGYRDDSDWGNAVSTLAWQLYETYGDLKLLRDNYSMMQSYVAYLSNKTTTYIINNSGLGDWITFGNRTPKNYTATFGYDQAVDAMVNVAAILGKHEDALYYTTLRTNISNAWNANFFYASNSSYGPTQADNALAIQMKLVRPSVHVAVAGNILRDIAANGDHLTVGEIALPALFVALQSVDRNDLIHRIVTNPTSPSYAYQVLNGATSLNERWNGQTAGASLNHFMLGYVDKWIMEISGMKQSKGSIAWASVDFSPVFVGNMTYAASRYRSARGLIAAHWRLSDSQMAYNITVPVGSVGIVSIKGYENVSEGGVDMSGKICRKGFSMCAAMVLITPSPLGPGHTYSTHAEGKCTIIRS</sequence>
<dbReference type="Pfam" id="PF17390">
    <property type="entry name" value="Bac_rhamnosid_C"/>
    <property type="match status" value="1"/>
</dbReference>
<dbReference type="PANTHER" id="PTHR33307">
    <property type="entry name" value="ALPHA-RHAMNOSIDASE (EUROFUNG)"/>
    <property type="match status" value="1"/>
</dbReference>
<protein>
    <recommendedName>
        <fullName evidence="2">alpha-L-rhamnosidase</fullName>
        <ecNumber evidence="2">3.2.1.40</ecNumber>
    </recommendedName>
</protein>
<dbReference type="InterPro" id="IPR035396">
    <property type="entry name" value="Bac_rhamnosid6H"/>
</dbReference>
<dbReference type="SUPFAM" id="SSF48208">
    <property type="entry name" value="Six-hairpin glycosidases"/>
    <property type="match status" value="1"/>
</dbReference>
<feature type="domain" description="Alpha-L-rhamnosidase six-hairpin glycosidase" evidence="4">
    <location>
        <begin position="1"/>
        <end position="261"/>
    </location>
</feature>
<keyword evidence="7" id="KW-1185">Reference proteome</keyword>
<dbReference type="GO" id="GO:0005975">
    <property type="term" value="P:carbohydrate metabolic process"/>
    <property type="evidence" value="ECO:0007669"/>
    <property type="project" value="InterPro"/>
</dbReference>
<evidence type="ECO:0000256" key="2">
    <source>
        <dbReference type="ARBA" id="ARBA00012652"/>
    </source>
</evidence>
<evidence type="ECO:0000313" key="7">
    <source>
        <dbReference type="Proteomes" id="UP000829685"/>
    </source>
</evidence>
<dbReference type="Pfam" id="PF17389">
    <property type="entry name" value="Bac_rhamnosid6H"/>
    <property type="match status" value="1"/>
</dbReference>
<evidence type="ECO:0000259" key="4">
    <source>
        <dbReference type="Pfam" id="PF17389"/>
    </source>
</evidence>
<dbReference type="Gene3D" id="2.60.420.10">
    <property type="entry name" value="Maltose phosphorylase, domain 3"/>
    <property type="match status" value="1"/>
</dbReference>
<keyword evidence="3" id="KW-0378">Hydrolase</keyword>
<dbReference type="PANTHER" id="PTHR33307:SF11">
    <property type="entry name" value="ALPHA-L-RHAMNOSIDASE"/>
    <property type="match status" value="1"/>
</dbReference>
<dbReference type="EMBL" id="JAFIMR010000002">
    <property type="protein sequence ID" value="KAI1880553.1"/>
    <property type="molecule type" value="Genomic_DNA"/>
</dbReference>
<comment type="caution">
    <text evidence="6">The sequence shown here is derived from an EMBL/GenBank/DDBJ whole genome shotgun (WGS) entry which is preliminary data.</text>
</comment>
<name>A0A9P9WWU3_9PEZI</name>
<gene>
    <name evidence="6" type="ORF">JX265_000793</name>
</gene>
<dbReference type="AlphaFoldDB" id="A0A9P9WWU3"/>
<dbReference type="GO" id="GO:0030596">
    <property type="term" value="F:alpha-L-rhamnosidase activity"/>
    <property type="evidence" value="ECO:0007669"/>
    <property type="project" value="UniProtKB-EC"/>
</dbReference>